<evidence type="ECO:0000256" key="4">
    <source>
        <dbReference type="PROSITE-ProRule" id="PRU00433"/>
    </source>
</evidence>
<gene>
    <name evidence="6" type="ORF">SAMN05444280_12064</name>
</gene>
<evidence type="ECO:0000259" key="5">
    <source>
        <dbReference type="PROSITE" id="PS51007"/>
    </source>
</evidence>
<dbReference type="Proteomes" id="UP000184050">
    <property type="component" value="Unassembled WGS sequence"/>
</dbReference>
<dbReference type="GO" id="GO:0009055">
    <property type="term" value="F:electron transfer activity"/>
    <property type="evidence" value="ECO:0007669"/>
    <property type="project" value="InterPro"/>
</dbReference>
<evidence type="ECO:0000256" key="1">
    <source>
        <dbReference type="ARBA" id="ARBA00022617"/>
    </source>
</evidence>
<accession>A0A1M6JKU0</accession>
<keyword evidence="1 4" id="KW-0349">Heme</keyword>
<evidence type="ECO:0000256" key="3">
    <source>
        <dbReference type="ARBA" id="ARBA00023004"/>
    </source>
</evidence>
<dbReference type="GO" id="GO:0046872">
    <property type="term" value="F:metal ion binding"/>
    <property type="evidence" value="ECO:0007669"/>
    <property type="project" value="UniProtKB-KW"/>
</dbReference>
<organism evidence="6 7">
    <name type="scientific">Tangfeifania diversioriginum</name>
    <dbReference type="NCBI Taxonomy" id="1168035"/>
    <lineage>
        <taxon>Bacteria</taxon>
        <taxon>Pseudomonadati</taxon>
        <taxon>Bacteroidota</taxon>
        <taxon>Bacteroidia</taxon>
        <taxon>Marinilabiliales</taxon>
        <taxon>Prolixibacteraceae</taxon>
        <taxon>Tangfeifania</taxon>
    </lineage>
</organism>
<evidence type="ECO:0000313" key="6">
    <source>
        <dbReference type="EMBL" id="SHJ47328.1"/>
    </source>
</evidence>
<dbReference type="PROSITE" id="PS51007">
    <property type="entry name" value="CYTC"/>
    <property type="match status" value="1"/>
</dbReference>
<keyword evidence="7" id="KW-1185">Reference proteome</keyword>
<dbReference type="SUPFAM" id="SSF46626">
    <property type="entry name" value="Cytochrome c"/>
    <property type="match status" value="1"/>
</dbReference>
<proteinExistence type="predicted"/>
<sequence length="128" mass="14021">MKKLLLIVTVVFFALVYASCKYDFIVPEEVIDPNDPDVEQVSFSEDIIPIFTGNNCTACHGTGGQIPNLTPENAFSALNTSRYINTSTPEESLIYTRPHPDGTGSHPTYSEADAALILVWLKQGAENN</sequence>
<dbReference type="InterPro" id="IPR009056">
    <property type="entry name" value="Cyt_c-like_dom"/>
</dbReference>
<dbReference type="EMBL" id="FQZE01000020">
    <property type="protein sequence ID" value="SHJ47328.1"/>
    <property type="molecule type" value="Genomic_DNA"/>
</dbReference>
<feature type="domain" description="Cytochrome c" evidence="5">
    <location>
        <begin position="42"/>
        <end position="125"/>
    </location>
</feature>
<dbReference type="RefSeq" id="WP_073170210.1">
    <property type="nucleotide sequence ID" value="NZ_FQZE01000020.1"/>
</dbReference>
<dbReference type="GO" id="GO:0020037">
    <property type="term" value="F:heme binding"/>
    <property type="evidence" value="ECO:0007669"/>
    <property type="project" value="InterPro"/>
</dbReference>
<dbReference type="STRING" id="1168035.SAMN05444280_12064"/>
<keyword evidence="2 4" id="KW-0479">Metal-binding</keyword>
<dbReference type="AlphaFoldDB" id="A0A1M6JKU0"/>
<keyword evidence="3 4" id="KW-0408">Iron</keyword>
<reference evidence="6 7" key="1">
    <citation type="submission" date="2016-11" db="EMBL/GenBank/DDBJ databases">
        <authorList>
            <person name="Jaros S."/>
            <person name="Januszkiewicz K."/>
            <person name="Wedrychowicz H."/>
        </authorList>
    </citation>
    <scope>NUCLEOTIDE SEQUENCE [LARGE SCALE GENOMIC DNA]</scope>
    <source>
        <strain evidence="6 7">DSM 27063</strain>
    </source>
</reference>
<dbReference type="InterPro" id="IPR036909">
    <property type="entry name" value="Cyt_c-like_dom_sf"/>
</dbReference>
<evidence type="ECO:0000256" key="2">
    <source>
        <dbReference type="ARBA" id="ARBA00022723"/>
    </source>
</evidence>
<dbReference type="OrthoDB" id="1524994at2"/>
<protein>
    <recommendedName>
        <fullName evidence="5">Cytochrome c domain-containing protein</fullName>
    </recommendedName>
</protein>
<name>A0A1M6JKU0_9BACT</name>
<evidence type="ECO:0000313" key="7">
    <source>
        <dbReference type="Proteomes" id="UP000184050"/>
    </source>
</evidence>